<protein>
    <submittedName>
        <fullName evidence="6">FAD-dependent monooxygenase</fullName>
    </submittedName>
</protein>
<dbReference type="Gene3D" id="3.50.50.60">
    <property type="entry name" value="FAD/NAD(P)-binding domain"/>
    <property type="match status" value="1"/>
</dbReference>
<dbReference type="Proteomes" id="UP001500630">
    <property type="component" value="Unassembled WGS sequence"/>
</dbReference>
<evidence type="ECO:0000256" key="4">
    <source>
        <dbReference type="SAM" id="MobiDB-lite"/>
    </source>
</evidence>
<evidence type="ECO:0000259" key="5">
    <source>
        <dbReference type="Pfam" id="PF01494"/>
    </source>
</evidence>
<dbReference type="PANTHER" id="PTHR43004:SF19">
    <property type="entry name" value="BINDING MONOOXYGENASE, PUTATIVE (JCVI)-RELATED"/>
    <property type="match status" value="1"/>
</dbReference>
<dbReference type="InterPro" id="IPR002938">
    <property type="entry name" value="FAD-bd"/>
</dbReference>
<evidence type="ECO:0000256" key="2">
    <source>
        <dbReference type="ARBA" id="ARBA00022630"/>
    </source>
</evidence>
<evidence type="ECO:0000313" key="7">
    <source>
        <dbReference type="Proteomes" id="UP001500630"/>
    </source>
</evidence>
<dbReference type="SUPFAM" id="SSF51905">
    <property type="entry name" value="FAD/NAD(P)-binding domain"/>
    <property type="match status" value="1"/>
</dbReference>
<dbReference type="PRINTS" id="PR00420">
    <property type="entry name" value="RNGMNOXGNASE"/>
</dbReference>
<evidence type="ECO:0000256" key="1">
    <source>
        <dbReference type="ARBA" id="ARBA00001974"/>
    </source>
</evidence>
<accession>A0ABP6XXI3</accession>
<evidence type="ECO:0000313" key="6">
    <source>
        <dbReference type="EMBL" id="GAA3574077.1"/>
    </source>
</evidence>
<feature type="domain" description="FAD-binding" evidence="5">
    <location>
        <begin position="2"/>
        <end position="335"/>
    </location>
</feature>
<dbReference type="Gene3D" id="3.30.70.2450">
    <property type="match status" value="1"/>
</dbReference>
<dbReference type="Pfam" id="PF21274">
    <property type="entry name" value="Rng_hyd_C"/>
    <property type="match status" value="1"/>
</dbReference>
<dbReference type="Pfam" id="PF01494">
    <property type="entry name" value="FAD_binding_3"/>
    <property type="match status" value="1"/>
</dbReference>
<dbReference type="GO" id="GO:0004497">
    <property type="term" value="F:monooxygenase activity"/>
    <property type="evidence" value="ECO:0007669"/>
    <property type="project" value="UniProtKB-KW"/>
</dbReference>
<keyword evidence="6" id="KW-0503">Monooxygenase</keyword>
<keyword evidence="7" id="KW-1185">Reference proteome</keyword>
<keyword evidence="6" id="KW-0560">Oxidoreductase</keyword>
<dbReference type="EMBL" id="BAABDQ010000015">
    <property type="protein sequence ID" value="GAA3574077.1"/>
    <property type="molecule type" value="Genomic_DNA"/>
</dbReference>
<proteinExistence type="predicted"/>
<dbReference type="InterPro" id="IPR050641">
    <property type="entry name" value="RIFMO-like"/>
</dbReference>
<dbReference type="InterPro" id="IPR036188">
    <property type="entry name" value="FAD/NAD-bd_sf"/>
</dbReference>
<keyword evidence="3" id="KW-0274">FAD</keyword>
<feature type="region of interest" description="Disordered" evidence="4">
    <location>
        <begin position="385"/>
        <end position="417"/>
    </location>
</feature>
<sequence length="509" mass="54176">MLIVGAGPVGLMLACELGLAGIRPIVLEKRPEPGDLPKANGLGGQIIDLLDHRGLLERFSAGSPFSGRAPGFPFGSVPLRFAGLDDIPLRLLMIQQPRLERLLTERAAELGVEIRRGQEVVSLAQDENGVTLGIEPQGGGRREVRARYVVGCDGGRSRLRELAGVGFPGTTDDEVLRLGHFAADVHLFESPQVSGLQPGWNQMPTGRVLLTSLQQGVVIAGVREKGTYSDGPVKLEEFRAAVRRVVGEDLPLGEPIWLSSTVSQARLAERYREGRVFLAGDAAHLFPAGGSALNVGMTDAANLAWKLAAGLRGRGPEWLLDTYESERRPVAERAMIQTRAQAALDRAEGADGEALRALLTEVFAYEQAARHLAAMLQGSDTRYARYGPDSGLGREAGQGPDSGQGPDTGQGSEGGGHSLVGRFVPDLALADGRRVAELMRRARPVLLDLGGGGTVPDDCADWIDVVRARAEDPPAGTLLIRPDGYVAWAGTDGLARAAEEWFGRASSHA</sequence>
<organism evidence="6 7">
    <name type="scientific">Nonomuraea rosea</name>
    <dbReference type="NCBI Taxonomy" id="638574"/>
    <lineage>
        <taxon>Bacteria</taxon>
        <taxon>Bacillati</taxon>
        <taxon>Actinomycetota</taxon>
        <taxon>Actinomycetes</taxon>
        <taxon>Streptosporangiales</taxon>
        <taxon>Streptosporangiaceae</taxon>
        <taxon>Nonomuraea</taxon>
    </lineage>
</organism>
<dbReference type="Gene3D" id="3.40.30.120">
    <property type="match status" value="1"/>
</dbReference>
<dbReference type="PANTHER" id="PTHR43004">
    <property type="entry name" value="TRK SYSTEM POTASSIUM UPTAKE PROTEIN"/>
    <property type="match status" value="1"/>
</dbReference>
<comment type="cofactor">
    <cofactor evidence="1">
        <name>FAD</name>
        <dbReference type="ChEBI" id="CHEBI:57692"/>
    </cofactor>
</comment>
<reference evidence="7" key="1">
    <citation type="journal article" date="2019" name="Int. J. Syst. Evol. Microbiol.">
        <title>The Global Catalogue of Microorganisms (GCM) 10K type strain sequencing project: providing services to taxonomists for standard genome sequencing and annotation.</title>
        <authorList>
            <consortium name="The Broad Institute Genomics Platform"/>
            <consortium name="The Broad Institute Genome Sequencing Center for Infectious Disease"/>
            <person name="Wu L."/>
            <person name="Ma J."/>
        </authorList>
    </citation>
    <scope>NUCLEOTIDE SEQUENCE [LARGE SCALE GENOMIC DNA]</scope>
    <source>
        <strain evidence="7">JCM 17326</strain>
    </source>
</reference>
<keyword evidence="2" id="KW-0285">Flavoprotein</keyword>
<evidence type="ECO:0000256" key="3">
    <source>
        <dbReference type="ARBA" id="ARBA00022827"/>
    </source>
</evidence>
<name>A0ABP6XXI3_9ACTN</name>
<feature type="compositionally biased region" description="Gly residues" evidence="4">
    <location>
        <begin position="394"/>
        <end position="417"/>
    </location>
</feature>
<gene>
    <name evidence="6" type="ORF">GCM10022419_063910</name>
</gene>
<comment type="caution">
    <text evidence="6">The sequence shown here is derived from an EMBL/GenBank/DDBJ whole genome shotgun (WGS) entry which is preliminary data.</text>
</comment>